<sequence>MIRIPQCLMQGPALLSRLLFQILLKGFHYIYLMMRWMDHFLRRASVDIAEVEIAMNQGKPNHFGIEFCQLNKITPLTDPLQMVMAESPGQE</sequence>
<keyword evidence="1" id="KW-1133">Transmembrane helix</keyword>
<dbReference type="Proteomes" id="UP000558488">
    <property type="component" value="Unassembled WGS sequence"/>
</dbReference>
<name>A0A7J7V5W5_PIPKU</name>
<keyword evidence="1" id="KW-0472">Membrane</keyword>
<evidence type="ECO:0000313" key="2">
    <source>
        <dbReference type="EMBL" id="KAF6320448.1"/>
    </source>
</evidence>
<keyword evidence="1" id="KW-0812">Transmembrane</keyword>
<evidence type="ECO:0000256" key="1">
    <source>
        <dbReference type="SAM" id="Phobius"/>
    </source>
</evidence>
<accession>A0A7J7V5W5</accession>
<dbReference type="EMBL" id="JACAGB010000016">
    <property type="protein sequence ID" value="KAF6320448.1"/>
    <property type="molecule type" value="Genomic_DNA"/>
</dbReference>
<keyword evidence="3" id="KW-1185">Reference proteome</keyword>
<comment type="caution">
    <text evidence="2">The sequence shown here is derived from an EMBL/GenBank/DDBJ whole genome shotgun (WGS) entry which is preliminary data.</text>
</comment>
<dbReference type="AlphaFoldDB" id="A0A7J7V5W5"/>
<organism evidence="2 3">
    <name type="scientific">Pipistrellus kuhlii</name>
    <name type="common">Kuhl's pipistrelle</name>
    <dbReference type="NCBI Taxonomy" id="59472"/>
    <lineage>
        <taxon>Eukaryota</taxon>
        <taxon>Metazoa</taxon>
        <taxon>Chordata</taxon>
        <taxon>Craniata</taxon>
        <taxon>Vertebrata</taxon>
        <taxon>Euteleostomi</taxon>
        <taxon>Mammalia</taxon>
        <taxon>Eutheria</taxon>
        <taxon>Laurasiatheria</taxon>
        <taxon>Chiroptera</taxon>
        <taxon>Yangochiroptera</taxon>
        <taxon>Vespertilionidae</taxon>
        <taxon>Pipistrellus</taxon>
    </lineage>
</organism>
<gene>
    <name evidence="2" type="ORF">mPipKuh1_001570</name>
</gene>
<reference evidence="2 3" key="1">
    <citation type="journal article" date="2020" name="Nature">
        <title>Six reference-quality genomes reveal evolution of bat adaptations.</title>
        <authorList>
            <person name="Jebb D."/>
            <person name="Huang Z."/>
            <person name="Pippel M."/>
            <person name="Hughes G.M."/>
            <person name="Lavrichenko K."/>
            <person name="Devanna P."/>
            <person name="Winkler S."/>
            <person name="Jermiin L.S."/>
            <person name="Skirmuntt E.C."/>
            <person name="Katzourakis A."/>
            <person name="Burkitt-Gray L."/>
            <person name="Ray D.A."/>
            <person name="Sullivan K.A.M."/>
            <person name="Roscito J.G."/>
            <person name="Kirilenko B.M."/>
            <person name="Davalos L.M."/>
            <person name="Corthals A.P."/>
            <person name="Power M.L."/>
            <person name="Jones G."/>
            <person name="Ransome R.D."/>
            <person name="Dechmann D.K.N."/>
            <person name="Locatelli A.G."/>
            <person name="Puechmaille S.J."/>
            <person name="Fedrigo O."/>
            <person name="Jarvis E.D."/>
            <person name="Hiller M."/>
            <person name="Vernes S.C."/>
            <person name="Myers E.W."/>
            <person name="Teeling E.C."/>
        </authorList>
    </citation>
    <scope>NUCLEOTIDE SEQUENCE [LARGE SCALE GENOMIC DNA]</scope>
    <source>
        <strain evidence="2">MPipKuh1</strain>
        <tissue evidence="2">Flight muscle</tissue>
    </source>
</reference>
<proteinExistence type="predicted"/>
<protein>
    <submittedName>
        <fullName evidence="2">Bromodomain and WD repeat domain containing 3</fullName>
    </submittedName>
</protein>
<feature type="transmembrane region" description="Helical" evidence="1">
    <location>
        <begin position="18"/>
        <end position="34"/>
    </location>
</feature>
<evidence type="ECO:0000313" key="3">
    <source>
        <dbReference type="Proteomes" id="UP000558488"/>
    </source>
</evidence>